<protein>
    <submittedName>
        <fullName evidence="1">Uncharacterized protein</fullName>
    </submittedName>
</protein>
<organism evidence="1 2">
    <name type="scientific">Schistosoma margrebowiei</name>
    <dbReference type="NCBI Taxonomy" id="48269"/>
    <lineage>
        <taxon>Eukaryota</taxon>
        <taxon>Metazoa</taxon>
        <taxon>Spiralia</taxon>
        <taxon>Lophotrochozoa</taxon>
        <taxon>Platyhelminthes</taxon>
        <taxon>Trematoda</taxon>
        <taxon>Digenea</taxon>
        <taxon>Strigeidida</taxon>
        <taxon>Schistosomatoidea</taxon>
        <taxon>Schistosomatidae</taxon>
        <taxon>Schistosoma</taxon>
    </lineage>
</organism>
<dbReference type="Proteomes" id="UP000277204">
    <property type="component" value="Unassembled WGS sequence"/>
</dbReference>
<proteinExistence type="predicted"/>
<gene>
    <name evidence="1" type="ORF">SMRZ_LOCUS7811</name>
</gene>
<keyword evidence="2" id="KW-1185">Reference proteome</keyword>
<dbReference type="AlphaFoldDB" id="A0A183LVI6"/>
<accession>A0A183LVI6</accession>
<name>A0A183LVI6_9TREM</name>
<reference evidence="1 2" key="1">
    <citation type="submission" date="2018-11" db="EMBL/GenBank/DDBJ databases">
        <authorList>
            <consortium name="Pathogen Informatics"/>
        </authorList>
    </citation>
    <scope>NUCLEOTIDE SEQUENCE [LARGE SCALE GENOMIC DNA]</scope>
    <source>
        <strain evidence="1 2">Zambia</strain>
    </source>
</reference>
<dbReference type="PANTHER" id="PTHR47027">
    <property type="entry name" value="REVERSE TRANSCRIPTASE DOMAIN-CONTAINING PROTEIN"/>
    <property type="match status" value="1"/>
</dbReference>
<evidence type="ECO:0000313" key="2">
    <source>
        <dbReference type="Proteomes" id="UP000277204"/>
    </source>
</evidence>
<dbReference type="EMBL" id="UZAI01003236">
    <property type="protein sequence ID" value="VDO78196.1"/>
    <property type="molecule type" value="Genomic_DNA"/>
</dbReference>
<dbReference type="PANTHER" id="PTHR47027:SF25">
    <property type="entry name" value="REVERSE TRANSCRIPTASE DOMAIN-CONTAINING PROTEIN"/>
    <property type="match status" value="1"/>
</dbReference>
<evidence type="ECO:0000313" key="1">
    <source>
        <dbReference type="EMBL" id="VDO78196.1"/>
    </source>
</evidence>
<sequence>MKTSTLERKHEIQRTACNQLEDLDLADDLVLLSHTHEQILVNTTSVAAASESVGINIHKRKSKIPKYNTESTNPITLDGEALKDVEYSTYLGSIIDKQGGPQADVKVGIGKAKTTFLQLKNIYVN</sequence>